<dbReference type="SUPFAM" id="SSF50156">
    <property type="entry name" value="PDZ domain-like"/>
    <property type="match status" value="1"/>
</dbReference>
<dbReference type="AlphaFoldDB" id="A0A504JJT9"/>
<dbReference type="Pfam" id="PF00595">
    <property type="entry name" value="PDZ"/>
    <property type="match status" value="1"/>
</dbReference>
<accession>A0A504JJT9</accession>
<sequence length="395" mass="44495">MKQIILLVSIFCFMPFMHAQKDTEPITKIPFELEGNHIFIQLKIEESESLEFVFDTGAGGTVINTTTAEKLGLIASKTSENTGASGKVITKIIKNSQIRIKTIKLDKIDLQSAPLSHLEEKFGRNLDGIIGYDFLKKYVVEIDYDDFELVVFKAKNFKYQGDGEMVKIDLGNVPTAVFPIALKEGRYIKEEFILDNGAGLALAFTSPFSKRNNLRSSIGKTYPNNASGFSSNVANVYVGKIHKLKILDYEYANIPASIYNTDVGVFANEVIAGVIGNEILKKFNITFDYKRKRSYWELNDRFLNEAFEISHSGLKLKLNSDRSKIIVDYIIPKSEVANSKLKVGDEIIEIDNVKTSNTSLTQLRKLLHQDGKVITIKFKQDHQVQEVTIHLKPLI</sequence>
<dbReference type="CDD" id="cd00136">
    <property type="entry name" value="PDZ_canonical"/>
    <property type="match status" value="1"/>
</dbReference>
<dbReference type="InterPro" id="IPR001478">
    <property type="entry name" value="PDZ"/>
</dbReference>
<name>A0A504JJT9_9FLAO</name>
<keyword evidence="1" id="KW-0732">Signal</keyword>
<dbReference type="SUPFAM" id="SSF50630">
    <property type="entry name" value="Acid proteases"/>
    <property type="match status" value="1"/>
</dbReference>
<evidence type="ECO:0000313" key="3">
    <source>
        <dbReference type="EMBL" id="TPN86800.1"/>
    </source>
</evidence>
<dbReference type="Proteomes" id="UP000315540">
    <property type="component" value="Unassembled WGS sequence"/>
</dbReference>
<feature type="domain" description="PDZ" evidence="2">
    <location>
        <begin position="313"/>
        <end position="382"/>
    </location>
</feature>
<dbReference type="CDD" id="cd05483">
    <property type="entry name" value="retropepsin_like_bacteria"/>
    <property type="match status" value="1"/>
</dbReference>
<comment type="caution">
    <text evidence="3">The sequence shown here is derived from an EMBL/GenBank/DDBJ whole genome shotgun (WGS) entry which is preliminary data.</text>
</comment>
<dbReference type="InterPro" id="IPR021109">
    <property type="entry name" value="Peptidase_aspartic_dom_sf"/>
</dbReference>
<keyword evidence="4" id="KW-1185">Reference proteome</keyword>
<dbReference type="EMBL" id="VFWZ01000002">
    <property type="protein sequence ID" value="TPN86800.1"/>
    <property type="molecule type" value="Genomic_DNA"/>
</dbReference>
<protein>
    <submittedName>
        <fullName evidence="3">PDZ domain-containing protein</fullName>
    </submittedName>
</protein>
<evidence type="ECO:0000259" key="2">
    <source>
        <dbReference type="PROSITE" id="PS50106"/>
    </source>
</evidence>
<dbReference type="RefSeq" id="WP_140590201.1">
    <property type="nucleotide sequence ID" value="NZ_VFWZ01000002.1"/>
</dbReference>
<evidence type="ECO:0000256" key="1">
    <source>
        <dbReference type="SAM" id="SignalP"/>
    </source>
</evidence>
<proteinExistence type="predicted"/>
<dbReference type="Pfam" id="PF13650">
    <property type="entry name" value="Asp_protease_2"/>
    <property type="match status" value="1"/>
</dbReference>
<feature type="signal peptide" evidence="1">
    <location>
        <begin position="1"/>
        <end position="19"/>
    </location>
</feature>
<dbReference type="Gene3D" id="2.30.42.10">
    <property type="match status" value="1"/>
</dbReference>
<dbReference type="Gene3D" id="2.40.70.10">
    <property type="entry name" value="Acid Proteases"/>
    <property type="match status" value="2"/>
</dbReference>
<dbReference type="SMART" id="SM00228">
    <property type="entry name" value="PDZ"/>
    <property type="match status" value="1"/>
</dbReference>
<dbReference type="PROSITE" id="PS50106">
    <property type="entry name" value="PDZ"/>
    <property type="match status" value="1"/>
</dbReference>
<feature type="chain" id="PRO_5021477924" evidence="1">
    <location>
        <begin position="20"/>
        <end position="395"/>
    </location>
</feature>
<dbReference type="OrthoDB" id="5166556at2"/>
<gene>
    <name evidence="3" type="ORF">FHK87_04135</name>
</gene>
<reference evidence="3 4" key="1">
    <citation type="submission" date="2019-06" db="EMBL/GenBank/DDBJ databases">
        <authorList>
            <person name="Meng X."/>
        </authorList>
    </citation>
    <scope>NUCLEOTIDE SEQUENCE [LARGE SCALE GENOMIC DNA]</scope>
    <source>
        <strain evidence="3 4">M625</strain>
    </source>
</reference>
<dbReference type="InterPro" id="IPR036034">
    <property type="entry name" value="PDZ_sf"/>
</dbReference>
<evidence type="ECO:0000313" key="4">
    <source>
        <dbReference type="Proteomes" id="UP000315540"/>
    </source>
</evidence>
<organism evidence="3 4">
    <name type="scientific">Aquimarina algicola</name>
    <dbReference type="NCBI Taxonomy" id="2589995"/>
    <lineage>
        <taxon>Bacteria</taxon>
        <taxon>Pseudomonadati</taxon>
        <taxon>Bacteroidota</taxon>
        <taxon>Flavobacteriia</taxon>
        <taxon>Flavobacteriales</taxon>
        <taxon>Flavobacteriaceae</taxon>
        <taxon>Aquimarina</taxon>
    </lineage>
</organism>
<dbReference type="InterPro" id="IPR034122">
    <property type="entry name" value="Retropepsin-like_bacterial"/>
</dbReference>